<keyword evidence="3" id="KW-1185">Reference proteome</keyword>
<feature type="compositionally biased region" description="Basic and acidic residues" evidence="1">
    <location>
        <begin position="122"/>
        <end position="135"/>
    </location>
</feature>
<reference evidence="2 3" key="1">
    <citation type="submission" date="2018-09" db="EMBL/GenBank/DDBJ databases">
        <title>YIM 75507 draft genome.</title>
        <authorList>
            <person name="Tang S."/>
            <person name="Feng Y."/>
        </authorList>
    </citation>
    <scope>NUCLEOTIDE SEQUENCE [LARGE SCALE GENOMIC DNA]</scope>
    <source>
        <strain evidence="2 3">YIM 75507</strain>
    </source>
</reference>
<feature type="region of interest" description="Disordered" evidence="1">
    <location>
        <begin position="107"/>
        <end position="144"/>
    </location>
</feature>
<dbReference type="InterPro" id="IPR046732">
    <property type="entry name" value="DUF6624"/>
</dbReference>
<proteinExistence type="predicted"/>
<organism evidence="2 3">
    <name type="scientific">Bailinhaonella thermotolerans</name>
    <dbReference type="NCBI Taxonomy" id="1070861"/>
    <lineage>
        <taxon>Bacteria</taxon>
        <taxon>Bacillati</taxon>
        <taxon>Actinomycetota</taxon>
        <taxon>Actinomycetes</taxon>
        <taxon>Streptosporangiales</taxon>
        <taxon>Streptosporangiaceae</taxon>
        <taxon>Bailinhaonella</taxon>
    </lineage>
</organism>
<evidence type="ECO:0000313" key="3">
    <source>
        <dbReference type="Proteomes" id="UP000265768"/>
    </source>
</evidence>
<comment type="caution">
    <text evidence="2">The sequence shown here is derived from an EMBL/GenBank/DDBJ whole genome shotgun (WGS) entry which is preliminary data.</text>
</comment>
<accession>A0A3A4ARH1</accession>
<evidence type="ECO:0000313" key="2">
    <source>
        <dbReference type="EMBL" id="RJL32448.1"/>
    </source>
</evidence>
<dbReference type="Proteomes" id="UP000265768">
    <property type="component" value="Unassembled WGS sequence"/>
</dbReference>
<protein>
    <submittedName>
        <fullName evidence="2">Uncharacterized protein</fullName>
    </submittedName>
</protein>
<dbReference type="OrthoDB" id="22038at2"/>
<dbReference type="AlphaFoldDB" id="A0A3A4ARH1"/>
<dbReference type="EMBL" id="QZEY01000004">
    <property type="protein sequence ID" value="RJL32448.1"/>
    <property type="molecule type" value="Genomic_DNA"/>
</dbReference>
<dbReference type="Pfam" id="PF20329">
    <property type="entry name" value="DUF6624"/>
    <property type="match status" value="1"/>
</dbReference>
<gene>
    <name evidence="2" type="ORF">D5H75_12985</name>
</gene>
<sequence length="144" mass="15426">MDEVLRSQLVERKERARRAGPAAAHATASDNVAFLRGVLLARGWPHRSVVGEDGAEAAWLIALNADHDPEFQRAALSELEQAAAIGEASPAHVAYLADRVAVNEGLPQRYGTSRTPEGVPHPIDDPTLVDKRRAEVGLSPLDPG</sequence>
<dbReference type="RefSeq" id="WP_119926696.1">
    <property type="nucleotide sequence ID" value="NZ_QZEY01000004.1"/>
</dbReference>
<name>A0A3A4ARH1_9ACTN</name>
<evidence type="ECO:0000256" key="1">
    <source>
        <dbReference type="SAM" id="MobiDB-lite"/>
    </source>
</evidence>